<organism evidence="1">
    <name type="scientific">hydrothermal vent metagenome</name>
    <dbReference type="NCBI Taxonomy" id="652676"/>
    <lineage>
        <taxon>unclassified sequences</taxon>
        <taxon>metagenomes</taxon>
        <taxon>ecological metagenomes</taxon>
    </lineage>
</organism>
<protein>
    <submittedName>
        <fullName evidence="1">Uncharacterized protein</fullName>
    </submittedName>
</protein>
<name>A0A3B0Z326_9ZZZZ</name>
<dbReference type="EMBL" id="UOFL01000092">
    <property type="protein sequence ID" value="VAW75704.1"/>
    <property type="molecule type" value="Genomic_DNA"/>
</dbReference>
<evidence type="ECO:0000313" key="1">
    <source>
        <dbReference type="EMBL" id="VAW75704.1"/>
    </source>
</evidence>
<reference evidence="1" key="1">
    <citation type="submission" date="2018-06" db="EMBL/GenBank/DDBJ databases">
        <authorList>
            <person name="Zhirakovskaya E."/>
        </authorList>
    </citation>
    <scope>NUCLEOTIDE SEQUENCE</scope>
</reference>
<proteinExistence type="predicted"/>
<sequence length="107" mass="12774">MSSYYANENIDVPEWDVALEALLVEECRKNEFLDLDQIQTMAAAYQIRFDDIMITLFELILHKHWAYYNDEGVMVGICRNDVNKLYKNGRIHIEDLDYFDGQWRFIS</sequence>
<gene>
    <name evidence="1" type="ORF">MNBD_GAMMA12-1556</name>
</gene>
<dbReference type="AlphaFoldDB" id="A0A3B0Z326"/>
<accession>A0A3B0Z326</accession>